<feature type="compositionally biased region" description="Polar residues" evidence="6">
    <location>
        <begin position="41"/>
        <end position="50"/>
    </location>
</feature>
<dbReference type="PaxDb" id="3218-PP1S5_432V6.1"/>
<dbReference type="Gene3D" id="3.30.730.10">
    <property type="entry name" value="AP2/ERF domain"/>
    <property type="match status" value="1"/>
</dbReference>
<name>A0A2K1JLD8_PHYPA</name>
<reference evidence="9" key="3">
    <citation type="submission" date="2020-12" db="UniProtKB">
        <authorList>
            <consortium name="EnsemblPlants"/>
        </authorList>
    </citation>
    <scope>IDENTIFICATION</scope>
</reference>
<keyword evidence="10" id="KW-1185">Reference proteome</keyword>
<reference evidence="8 10" key="1">
    <citation type="journal article" date="2008" name="Science">
        <title>The Physcomitrella genome reveals evolutionary insights into the conquest of land by plants.</title>
        <authorList>
            <person name="Rensing S."/>
            <person name="Lang D."/>
            <person name="Zimmer A."/>
            <person name="Terry A."/>
            <person name="Salamov A."/>
            <person name="Shapiro H."/>
            <person name="Nishiyama T."/>
            <person name="Perroud P.-F."/>
            <person name="Lindquist E."/>
            <person name="Kamisugi Y."/>
            <person name="Tanahashi T."/>
            <person name="Sakakibara K."/>
            <person name="Fujita T."/>
            <person name="Oishi K."/>
            <person name="Shin-I T."/>
            <person name="Kuroki Y."/>
            <person name="Toyoda A."/>
            <person name="Suzuki Y."/>
            <person name="Hashimoto A."/>
            <person name="Yamaguchi K."/>
            <person name="Sugano A."/>
            <person name="Kohara Y."/>
            <person name="Fujiyama A."/>
            <person name="Anterola A."/>
            <person name="Aoki S."/>
            <person name="Ashton N."/>
            <person name="Barbazuk W.B."/>
            <person name="Barker E."/>
            <person name="Bennetzen J."/>
            <person name="Bezanilla M."/>
            <person name="Blankenship R."/>
            <person name="Cho S.H."/>
            <person name="Dutcher S."/>
            <person name="Estelle M."/>
            <person name="Fawcett J.A."/>
            <person name="Gundlach H."/>
            <person name="Hanada K."/>
            <person name="Heyl A."/>
            <person name="Hicks K.A."/>
            <person name="Hugh J."/>
            <person name="Lohr M."/>
            <person name="Mayer K."/>
            <person name="Melkozernov A."/>
            <person name="Murata T."/>
            <person name="Nelson D."/>
            <person name="Pils B."/>
            <person name="Prigge M."/>
            <person name="Reiss B."/>
            <person name="Renner T."/>
            <person name="Rombauts S."/>
            <person name="Rushton P."/>
            <person name="Sanderfoot A."/>
            <person name="Schween G."/>
            <person name="Shiu S.-H."/>
            <person name="Stueber K."/>
            <person name="Theodoulou F.L."/>
            <person name="Tu H."/>
            <person name="Van de Peer Y."/>
            <person name="Verrier P.J."/>
            <person name="Waters E."/>
            <person name="Wood A."/>
            <person name="Yang L."/>
            <person name="Cove D."/>
            <person name="Cuming A."/>
            <person name="Hasebe M."/>
            <person name="Lucas S."/>
            <person name="Mishler D.B."/>
            <person name="Reski R."/>
            <person name="Grigoriev I."/>
            <person name="Quatrano R.S."/>
            <person name="Boore J.L."/>
        </authorList>
    </citation>
    <scope>NUCLEOTIDE SEQUENCE [LARGE SCALE GENOMIC DNA]</scope>
    <source>
        <strain evidence="9 10">cv. Gransden 2004</strain>
    </source>
</reference>
<dbReference type="GO" id="GO:0003677">
    <property type="term" value="F:DNA binding"/>
    <property type="evidence" value="ECO:0007669"/>
    <property type="project" value="UniProtKB-KW"/>
</dbReference>
<dbReference type="Pfam" id="PF00847">
    <property type="entry name" value="AP2"/>
    <property type="match status" value="1"/>
</dbReference>
<evidence type="ECO:0000256" key="2">
    <source>
        <dbReference type="ARBA" id="ARBA00023015"/>
    </source>
</evidence>
<dbReference type="CDD" id="cd00018">
    <property type="entry name" value="AP2"/>
    <property type="match status" value="1"/>
</dbReference>
<dbReference type="InterPro" id="IPR016177">
    <property type="entry name" value="DNA-bd_dom_sf"/>
</dbReference>
<dbReference type="InterPro" id="IPR036955">
    <property type="entry name" value="AP2/ERF_dom_sf"/>
</dbReference>
<dbReference type="PROSITE" id="PS51032">
    <property type="entry name" value="AP2_ERF"/>
    <property type="match status" value="1"/>
</dbReference>
<dbReference type="InterPro" id="IPR001471">
    <property type="entry name" value="AP2/ERF_dom"/>
</dbReference>
<protein>
    <recommendedName>
        <fullName evidence="7">AP2/ERF domain-containing protein</fullName>
    </recommendedName>
</protein>
<dbReference type="Gramene" id="Pp3c13_9880V3.2">
    <property type="protein sequence ID" value="Pp3c13_9880V3.2"/>
    <property type="gene ID" value="Pp3c13_9880"/>
</dbReference>
<dbReference type="SMART" id="SM00380">
    <property type="entry name" value="AP2"/>
    <property type="match status" value="1"/>
</dbReference>
<evidence type="ECO:0000256" key="4">
    <source>
        <dbReference type="ARBA" id="ARBA00023163"/>
    </source>
</evidence>
<accession>A0A2K1JLD8</accession>
<dbReference type="FunFam" id="3.30.730.10:FF:000001">
    <property type="entry name" value="Ethylene-responsive transcription factor 2"/>
    <property type="match status" value="1"/>
</dbReference>
<keyword evidence="2" id="KW-0805">Transcription regulation</keyword>
<dbReference type="GO" id="GO:0003700">
    <property type="term" value="F:DNA-binding transcription factor activity"/>
    <property type="evidence" value="ECO:0007669"/>
    <property type="project" value="InterPro"/>
</dbReference>
<dbReference type="RefSeq" id="XP_024392281.1">
    <property type="nucleotide sequence ID" value="XM_024536513.2"/>
</dbReference>
<dbReference type="GO" id="GO:0005634">
    <property type="term" value="C:nucleus"/>
    <property type="evidence" value="ECO:0007669"/>
    <property type="project" value="UniProtKB-SubCell"/>
</dbReference>
<proteinExistence type="predicted"/>
<organism evidence="8">
    <name type="scientific">Physcomitrium patens</name>
    <name type="common">Spreading-leaved earth moss</name>
    <name type="synonym">Physcomitrella patens</name>
    <dbReference type="NCBI Taxonomy" id="3218"/>
    <lineage>
        <taxon>Eukaryota</taxon>
        <taxon>Viridiplantae</taxon>
        <taxon>Streptophyta</taxon>
        <taxon>Embryophyta</taxon>
        <taxon>Bryophyta</taxon>
        <taxon>Bryophytina</taxon>
        <taxon>Bryopsida</taxon>
        <taxon>Funariidae</taxon>
        <taxon>Funariales</taxon>
        <taxon>Funariaceae</taxon>
        <taxon>Physcomitrium</taxon>
    </lineage>
</organism>
<evidence type="ECO:0000256" key="5">
    <source>
        <dbReference type="ARBA" id="ARBA00023242"/>
    </source>
</evidence>
<evidence type="ECO:0000259" key="7">
    <source>
        <dbReference type="PROSITE" id="PS51032"/>
    </source>
</evidence>
<keyword evidence="5" id="KW-0539">Nucleus</keyword>
<reference evidence="8 10" key="2">
    <citation type="journal article" date="2018" name="Plant J.">
        <title>The Physcomitrella patens chromosome-scale assembly reveals moss genome structure and evolution.</title>
        <authorList>
            <person name="Lang D."/>
            <person name="Ullrich K.K."/>
            <person name="Murat F."/>
            <person name="Fuchs J."/>
            <person name="Jenkins J."/>
            <person name="Haas F.B."/>
            <person name="Piednoel M."/>
            <person name="Gundlach H."/>
            <person name="Van Bel M."/>
            <person name="Meyberg R."/>
            <person name="Vives C."/>
            <person name="Morata J."/>
            <person name="Symeonidi A."/>
            <person name="Hiss M."/>
            <person name="Muchero W."/>
            <person name="Kamisugi Y."/>
            <person name="Saleh O."/>
            <person name="Blanc G."/>
            <person name="Decker E.L."/>
            <person name="van Gessel N."/>
            <person name="Grimwood J."/>
            <person name="Hayes R.D."/>
            <person name="Graham S.W."/>
            <person name="Gunter L.E."/>
            <person name="McDaniel S.F."/>
            <person name="Hoernstein S.N.W."/>
            <person name="Larsson A."/>
            <person name="Li F.W."/>
            <person name="Perroud P.F."/>
            <person name="Phillips J."/>
            <person name="Ranjan P."/>
            <person name="Rokshar D.S."/>
            <person name="Rothfels C.J."/>
            <person name="Schneider L."/>
            <person name="Shu S."/>
            <person name="Stevenson D.W."/>
            <person name="Thummler F."/>
            <person name="Tillich M."/>
            <person name="Villarreal Aguilar J.C."/>
            <person name="Widiez T."/>
            <person name="Wong G.K."/>
            <person name="Wymore A."/>
            <person name="Zhang Y."/>
            <person name="Zimmer A.D."/>
            <person name="Quatrano R.S."/>
            <person name="Mayer K.F.X."/>
            <person name="Goodstein D."/>
            <person name="Casacuberta J.M."/>
            <person name="Vandepoele K."/>
            <person name="Reski R."/>
            <person name="Cuming A.C."/>
            <person name="Tuskan G.A."/>
            <person name="Maumus F."/>
            <person name="Salse J."/>
            <person name="Schmutz J."/>
            <person name="Rensing S.A."/>
        </authorList>
    </citation>
    <scope>NUCLEOTIDE SEQUENCE [LARGE SCALE GENOMIC DNA]</scope>
    <source>
        <strain evidence="9 10">cv. Gransden 2004</strain>
    </source>
</reference>
<evidence type="ECO:0000256" key="1">
    <source>
        <dbReference type="ARBA" id="ARBA00004123"/>
    </source>
</evidence>
<evidence type="ECO:0000256" key="6">
    <source>
        <dbReference type="SAM" id="MobiDB-lite"/>
    </source>
</evidence>
<evidence type="ECO:0000313" key="8">
    <source>
        <dbReference type="EMBL" id="PNR42353.1"/>
    </source>
</evidence>
<dbReference type="AlphaFoldDB" id="A0A2K1JLD8"/>
<dbReference type="KEGG" id="ppp:112290343"/>
<dbReference type="PANTHER" id="PTHR31677">
    <property type="entry name" value="AP2 DOMAIN CLASS TRANSCRIPTION FACTOR"/>
    <property type="match status" value="1"/>
</dbReference>
<evidence type="ECO:0000313" key="10">
    <source>
        <dbReference type="Proteomes" id="UP000006727"/>
    </source>
</evidence>
<dbReference type="EMBL" id="ABEU02000013">
    <property type="protein sequence ID" value="PNR42353.1"/>
    <property type="molecule type" value="Genomic_DNA"/>
</dbReference>
<gene>
    <name evidence="9" type="primary">LOC112290343</name>
    <name evidence="8" type="ORF">PHYPA_017182</name>
</gene>
<feature type="domain" description="AP2/ERF" evidence="7">
    <location>
        <begin position="62"/>
        <end position="119"/>
    </location>
</feature>
<dbReference type="EnsemblPlants" id="Pp3c13_9880V3.1">
    <property type="protein sequence ID" value="Pp3c13_9880V3.1"/>
    <property type="gene ID" value="Pp3c13_9880"/>
</dbReference>
<dbReference type="Gramene" id="Pp3c13_9880V3.1">
    <property type="protein sequence ID" value="Pp3c13_9880V3.1"/>
    <property type="gene ID" value="Pp3c13_9880"/>
</dbReference>
<sequence length="657" mass="72395">MVGKVQASIAGAHGKQSAHHAMVVPRSSHHTLVPEAVGRSRSVSNKPKSTSIKRARKVQEGRYRGVRQRPWGRYAAEIRDPNTKERKWLGTFDTAEDAALAYDTAARSMRGVKARTNFVYPSHETSLLSAAAALAAPYRNLQHSAQHQQVDVIAQETLGEVLMLSTAKNSHNYDWGNTQLSFDEPSRKLFNVQATQKQPMVGYKLPGHGCRYVDRKIQPASQLTCLPNTLHSNLQDQRAAILTSSLINDVEVDGFRISPGKQEQWHCVPGEHQQFRLDQFKRSPIVNSELFVSRFCAAVSQPFQVSRNDDIKIPSESVSPLSESSILCDEVPMKTSLSQAPRQLQFESENSSGTLHQVVSKYVDSSGPTATIALEETSVGCVVMKSKECLLSTQVPCSDESSSSTSAVSRFNTDTASSPTTVAASSPGLFSLSSEVESTYSGPYSSEACHQPSAALMLNTSLCRNPDNLESILPPSLLTNWEYHDAPLHASWVWDMPIPHTSASVTALHSTTTTSRADTVTKCDPHHNTWQNLCELPDTIAQFLSCDSIDSNVSQEQLLHRLCETESTINHWKMNPEGVRKNSEGFNPMIDWGVSRGCQESSSAAHALTDADATELCNDVYMLDNVHDATNSTIIQCPLYDDEYVFQHLMEESTLNV</sequence>
<evidence type="ECO:0000313" key="9">
    <source>
        <dbReference type="EnsemblPlants" id="Pp3c13_9880V3.1"/>
    </source>
</evidence>
<keyword evidence="4" id="KW-0804">Transcription</keyword>
<dbReference type="PANTHER" id="PTHR31677:SF259">
    <property type="entry name" value="AP2_ERF DOMAIN-CONTAINING PROTEIN"/>
    <property type="match status" value="1"/>
</dbReference>
<comment type="subcellular location">
    <subcellularLocation>
        <location evidence="1">Nucleus</location>
    </subcellularLocation>
</comment>
<dbReference type="EnsemblPlants" id="Pp3c13_9880V3.2">
    <property type="protein sequence ID" value="Pp3c13_9880V3.2"/>
    <property type="gene ID" value="Pp3c13_9880"/>
</dbReference>
<dbReference type="PRINTS" id="PR00367">
    <property type="entry name" value="ETHRSPELEMNT"/>
</dbReference>
<dbReference type="GeneID" id="112290343"/>
<keyword evidence="3" id="KW-0238">DNA-binding</keyword>
<dbReference type="SUPFAM" id="SSF54171">
    <property type="entry name" value="DNA-binding domain"/>
    <property type="match status" value="1"/>
</dbReference>
<dbReference type="Proteomes" id="UP000006727">
    <property type="component" value="Chromosome 13"/>
</dbReference>
<feature type="region of interest" description="Disordered" evidence="6">
    <location>
        <begin position="37"/>
        <end position="64"/>
    </location>
</feature>
<evidence type="ECO:0000256" key="3">
    <source>
        <dbReference type="ARBA" id="ARBA00023125"/>
    </source>
</evidence>